<feature type="transmembrane region" description="Helical" evidence="1">
    <location>
        <begin position="73"/>
        <end position="98"/>
    </location>
</feature>
<evidence type="ECO:0000313" key="2">
    <source>
        <dbReference type="EMBL" id="POG54222.1"/>
    </source>
</evidence>
<keyword evidence="3" id="KW-1185">Reference proteome</keyword>
<name>A0A2P4NM38_9EURY</name>
<feature type="transmembrane region" description="Helical" evidence="1">
    <location>
        <begin position="20"/>
        <end position="47"/>
    </location>
</feature>
<keyword evidence="1" id="KW-0812">Transmembrane</keyword>
<feature type="transmembrane region" description="Helical" evidence="1">
    <location>
        <begin position="104"/>
        <end position="125"/>
    </location>
</feature>
<dbReference type="Proteomes" id="UP000053621">
    <property type="component" value="Unassembled WGS sequence"/>
</dbReference>
<keyword evidence="1" id="KW-1133">Transmembrane helix</keyword>
<organism evidence="2 3">
    <name type="scientific">Haloferax marisrubri</name>
    <dbReference type="NCBI Taxonomy" id="1544719"/>
    <lineage>
        <taxon>Archaea</taxon>
        <taxon>Methanobacteriati</taxon>
        <taxon>Methanobacteriota</taxon>
        <taxon>Stenosarchaea group</taxon>
        <taxon>Halobacteria</taxon>
        <taxon>Halobacteriales</taxon>
        <taxon>Haloferacaceae</taxon>
        <taxon>Haloferax</taxon>
    </lineage>
</organism>
<accession>A0A2P4NM38</accession>
<evidence type="ECO:0000256" key="1">
    <source>
        <dbReference type="SAM" id="Phobius"/>
    </source>
</evidence>
<keyword evidence="1" id="KW-0472">Membrane</keyword>
<dbReference type="AlphaFoldDB" id="A0A2P4NM38"/>
<dbReference type="EMBL" id="LOPW02000018">
    <property type="protein sequence ID" value="POG54222.1"/>
    <property type="molecule type" value="Genomic_DNA"/>
</dbReference>
<gene>
    <name evidence="2" type="ORF">AUR65_016335</name>
</gene>
<reference evidence="2" key="1">
    <citation type="submission" date="2017-08" db="EMBL/GenBank/DDBJ databases">
        <title>Haloferax marisrubri sp. nov., isolated from the Discovery deep brine-seawater interface in the Red Sea.</title>
        <authorList>
            <person name="Zhang G."/>
            <person name="Stingl U."/>
        </authorList>
    </citation>
    <scope>NUCLEOTIDE SEQUENCE [LARGE SCALE GENOMIC DNA]</scope>
    <source>
        <strain evidence="2">SB3</strain>
    </source>
</reference>
<proteinExistence type="predicted"/>
<evidence type="ECO:0000313" key="3">
    <source>
        <dbReference type="Proteomes" id="UP000053621"/>
    </source>
</evidence>
<sequence length="153" mass="16923">MADLNFTIEGGPDTPAGDYIAVVTAAASVEAIMIAVLIVGMMCALVSRKFLGQEQYKHFSAPELAEIPIRVGLYWFVSLIFVHLVVILSYPLISIIGLPDYMKFRVVGIFLILKTLADLSVLNILEGGEPEKKIVYWFTFFWSGSWTDGDSQA</sequence>
<comment type="caution">
    <text evidence="2">The sequence shown here is derived from an EMBL/GenBank/DDBJ whole genome shotgun (WGS) entry which is preliminary data.</text>
</comment>
<protein>
    <submittedName>
        <fullName evidence="2">Uncharacterized protein</fullName>
    </submittedName>
</protein>